<dbReference type="InterPro" id="IPR019775">
    <property type="entry name" value="WD40_repeat_CS"/>
</dbReference>
<protein>
    <submittedName>
        <fullName evidence="6">WD40 repeat-containing protein, putative</fullName>
    </submittedName>
</protein>
<keyword evidence="2" id="KW-0677">Repeat</keyword>
<evidence type="ECO:0000256" key="5">
    <source>
        <dbReference type="SAM" id="MobiDB-lite"/>
    </source>
</evidence>
<dbReference type="SMART" id="SM00320">
    <property type="entry name" value="WD40"/>
    <property type="match status" value="4"/>
</dbReference>
<accession>A0A0S4JQ50</accession>
<evidence type="ECO:0000256" key="1">
    <source>
        <dbReference type="ARBA" id="ARBA00022574"/>
    </source>
</evidence>
<dbReference type="Pfam" id="PF00400">
    <property type="entry name" value="WD40"/>
    <property type="match status" value="3"/>
</dbReference>
<gene>
    <name evidence="6" type="ORF">BSAL_37405</name>
</gene>
<feature type="compositionally biased region" description="Basic and acidic residues" evidence="5">
    <location>
        <begin position="99"/>
        <end position="112"/>
    </location>
</feature>
<dbReference type="InterPro" id="IPR001680">
    <property type="entry name" value="WD40_rpt"/>
</dbReference>
<dbReference type="PROSITE" id="PS00678">
    <property type="entry name" value="WD_REPEATS_1"/>
    <property type="match status" value="1"/>
</dbReference>
<dbReference type="PANTHER" id="PTHR19919">
    <property type="entry name" value="WD REPEAT CONTAINING PROTEIN"/>
    <property type="match status" value="1"/>
</dbReference>
<evidence type="ECO:0000313" key="7">
    <source>
        <dbReference type="Proteomes" id="UP000051952"/>
    </source>
</evidence>
<keyword evidence="1 4" id="KW-0853">WD repeat</keyword>
<evidence type="ECO:0000313" key="6">
    <source>
        <dbReference type="EMBL" id="CUG92459.1"/>
    </source>
</evidence>
<organism evidence="6 7">
    <name type="scientific">Bodo saltans</name>
    <name type="common">Flagellated protozoan</name>
    <dbReference type="NCBI Taxonomy" id="75058"/>
    <lineage>
        <taxon>Eukaryota</taxon>
        <taxon>Discoba</taxon>
        <taxon>Euglenozoa</taxon>
        <taxon>Kinetoplastea</taxon>
        <taxon>Metakinetoplastina</taxon>
        <taxon>Eubodonida</taxon>
        <taxon>Bodonidae</taxon>
        <taxon>Bodo</taxon>
    </lineage>
</organism>
<evidence type="ECO:0000256" key="2">
    <source>
        <dbReference type="ARBA" id="ARBA00022737"/>
    </source>
</evidence>
<evidence type="ECO:0000256" key="3">
    <source>
        <dbReference type="ARBA" id="ARBA00022980"/>
    </source>
</evidence>
<dbReference type="GO" id="GO:0005840">
    <property type="term" value="C:ribosome"/>
    <property type="evidence" value="ECO:0007669"/>
    <property type="project" value="UniProtKB-KW"/>
</dbReference>
<feature type="region of interest" description="Disordered" evidence="5">
    <location>
        <begin position="99"/>
        <end position="121"/>
    </location>
</feature>
<dbReference type="EMBL" id="CYKH01002042">
    <property type="protein sequence ID" value="CUG92459.1"/>
    <property type="molecule type" value="Genomic_DNA"/>
</dbReference>
<dbReference type="VEuPathDB" id="TriTrypDB:BSAL_37405"/>
<reference evidence="7" key="1">
    <citation type="submission" date="2015-09" db="EMBL/GenBank/DDBJ databases">
        <authorList>
            <consortium name="Pathogen Informatics"/>
        </authorList>
    </citation>
    <scope>NUCLEOTIDE SEQUENCE [LARGE SCALE GENOMIC DNA]</scope>
    <source>
        <strain evidence="7">Lake Konstanz</strain>
    </source>
</reference>
<keyword evidence="3" id="KW-0689">Ribosomal protein</keyword>
<dbReference type="Gene3D" id="2.130.10.10">
    <property type="entry name" value="YVTN repeat-like/Quinoprotein amine dehydrogenase"/>
    <property type="match status" value="1"/>
</dbReference>
<dbReference type="AlphaFoldDB" id="A0A0S4JQ50"/>
<dbReference type="PROSITE" id="PS50082">
    <property type="entry name" value="WD_REPEATS_2"/>
    <property type="match status" value="2"/>
</dbReference>
<dbReference type="InterPro" id="IPR036322">
    <property type="entry name" value="WD40_repeat_dom_sf"/>
</dbReference>
<dbReference type="Proteomes" id="UP000051952">
    <property type="component" value="Unassembled WGS sequence"/>
</dbReference>
<name>A0A0S4JQ50_BODSA</name>
<dbReference type="OrthoDB" id="24670at2759"/>
<sequence length="350" mass="38535">MQGNTNVLSYTTGWMANGLSWCNREGAGLRFAVSSYTLDYKNTVDIVEKLDDKLVKRATWEHCYPPTRIMFAPQKANADLIISTADYLRLWEIKEAPPSAEADKAAEAESSDKPLTNPNEHIDSTVSMKKVFDGGKPNEFCSPVTGCDWNSDDPKMVGCCSIDTTVAIWDVETAKLTMQLIAHDKDVFDIAFAKGTHTFASCGADGSARLFDLREMEHCTVVYESPQLQPLLRVAWNKLDQTYLAAFGADATEVVIIDIRFPSTPVGTLDNGHTKPINSISWAPNATTHLASAGEDCTANIWDLTDLPNVAPSCRLNFKAENPINNIAWCPRDDQWIAITSGDQASLLHI</sequence>
<evidence type="ECO:0000256" key="4">
    <source>
        <dbReference type="PROSITE-ProRule" id="PRU00221"/>
    </source>
</evidence>
<proteinExistence type="predicted"/>
<dbReference type="SUPFAM" id="SSF50978">
    <property type="entry name" value="WD40 repeat-like"/>
    <property type="match status" value="1"/>
</dbReference>
<dbReference type="InterPro" id="IPR015943">
    <property type="entry name" value="WD40/YVTN_repeat-like_dom_sf"/>
</dbReference>
<dbReference type="OMA" id="NEDWMAI"/>
<dbReference type="InterPro" id="IPR045159">
    <property type="entry name" value="DCAF7-like"/>
</dbReference>
<keyword evidence="3" id="KW-0687">Ribonucleoprotein</keyword>
<dbReference type="PROSITE" id="PS50294">
    <property type="entry name" value="WD_REPEATS_REGION"/>
    <property type="match status" value="1"/>
</dbReference>
<feature type="repeat" description="WD" evidence="4">
    <location>
        <begin position="270"/>
        <end position="304"/>
    </location>
</feature>
<keyword evidence="7" id="KW-1185">Reference proteome</keyword>
<feature type="repeat" description="WD" evidence="4">
    <location>
        <begin position="180"/>
        <end position="221"/>
    </location>
</feature>